<dbReference type="PROSITE" id="PS51471">
    <property type="entry name" value="FE2OG_OXY"/>
    <property type="match status" value="1"/>
</dbReference>
<feature type="non-terminal residue" evidence="4">
    <location>
        <position position="1"/>
    </location>
</feature>
<comment type="cofactor">
    <cofactor evidence="1">
        <name>Fe(2+)</name>
        <dbReference type="ChEBI" id="CHEBI:29033"/>
    </cofactor>
</comment>
<sequence length="188" mass="21646">DFGPKVNFKKRKIQLGPFHGFPDFTKSLVDRLTQILVDFKPVELCHLEYVPSRGSAIDPHVDDTWLWGERLVTVNLLSDTVLTLSPVLYAENHIRLEGHNQYNSSHDNNKVNIALRVPLTRRSLFVLAGPLRHSWTHQILRDDVTSRRLAMTFRELSLEFTPGGQFEKHGQEMLFIAKRFVSFASHSN</sequence>
<evidence type="ECO:0000259" key="2">
    <source>
        <dbReference type="PROSITE" id="PS51471"/>
    </source>
</evidence>
<dbReference type="SUPFAM" id="SSF51197">
    <property type="entry name" value="Clavaminate synthase-like"/>
    <property type="match status" value="1"/>
</dbReference>
<dbReference type="Proteomes" id="UP000694941">
    <property type="component" value="Unplaced"/>
</dbReference>
<evidence type="ECO:0000313" key="4">
    <source>
        <dbReference type="RefSeq" id="XP_013793452.1"/>
    </source>
</evidence>
<feature type="domain" description="Fe2OG dioxygenase" evidence="2">
    <location>
        <begin position="41"/>
        <end position="157"/>
    </location>
</feature>
<evidence type="ECO:0000313" key="3">
    <source>
        <dbReference type="Proteomes" id="UP000694941"/>
    </source>
</evidence>
<dbReference type="InterPro" id="IPR005123">
    <property type="entry name" value="Oxoglu/Fe-dep_dioxygenase_dom"/>
</dbReference>
<gene>
    <name evidence="4" type="primary">LOC106477430</name>
</gene>
<dbReference type="PANTHER" id="PTHR12463:SF0">
    <property type="entry name" value="ALPHA-KETOGLUTARATE-DEPENDENT DIOXYGENASE ALKB HOMOLOG 4"/>
    <property type="match status" value="1"/>
</dbReference>
<keyword evidence="3" id="KW-1185">Reference proteome</keyword>
<dbReference type="GeneID" id="106477430"/>
<dbReference type="InterPro" id="IPR032857">
    <property type="entry name" value="ALKBH4"/>
</dbReference>
<protein>
    <submittedName>
        <fullName evidence="4">Alpha-ketoglutarate-dependent dioxygenase alkB homolog 4-like</fullName>
    </submittedName>
</protein>
<dbReference type="RefSeq" id="XP_013793452.1">
    <property type="nucleotide sequence ID" value="XM_013937998.2"/>
</dbReference>
<dbReference type="PANTHER" id="PTHR12463">
    <property type="entry name" value="OXYGENASE-RELATED"/>
    <property type="match status" value="1"/>
</dbReference>
<dbReference type="InterPro" id="IPR037151">
    <property type="entry name" value="AlkB-like_sf"/>
</dbReference>
<evidence type="ECO:0000256" key="1">
    <source>
        <dbReference type="ARBA" id="ARBA00001954"/>
    </source>
</evidence>
<proteinExistence type="predicted"/>
<dbReference type="Gene3D" id="2.60.120.590">
    <property type="entry name" value="Alpha-ketoglutarate-dependent dioxygenase AlkB-like"/>
    <property type="match status" value="1"/>
</dbReference>
<reference evidence="4" key="1">
    <citation type="submission" date="2025-08" db="UniProtKB">
        <authorList>
            <consortium name="RefSeq"/>
        </authorList>
    </citation>
    <scope>IDENTIFICATION</scope>
    <source>
        <tissue evidence="4">Muscle</tissue>
    </source>
</reference>
<name>A0ABM1C3D1_LIMPO</name>
<organism evidence="3 4">
    <name type="scientific">Limulus polyphemus</name>
    <name type="common">Atlantic horseshoe crab</name>
    <dbReference type="NCBI Taxonomy" id="6850"/>
    <lineage>
        <taxon>Eukaryota</taxon>
        <taxon>Metazoa</taxon>
        <taxon>Ecdysozoa</taxon>
        <taxon>Arthropoda</taxon>
        <taxon>Chelicerata</taxon>
        <taxon>Merostomata</taxon>
        <taxon>Xiphosura</taxon>
        <taxon>Limulidae</taxon>
        <taxon>Limulus</taxon>
    </lineage>
</organism>
<accession>A0ABM1C3D1</accession>